<reference evidence="3 4" key="1">
    <citation type="submission" date="2016-04" db="EMBL/GenBank/DDBJ databases">
        <title>Reclassification of Paraburkholderia panaciterrae (Farh et al. 2015) Dobritsa &amp; Samadpour 2016 as a later homotypic synonym of Paraburkholderia ginsengiterrae (Farh et al. 2015) Dobritsa &amp; Samadpour 2016.</title>
        <authorList>
            <person name="Dobritsa A.P."/>
            <person name="Kutumbaka K."/>
            <person name="Samadpour M."/>
        </authorList>
    </citation>
    <scope>NUCLEOTIDE SEQUENCE [LARGE SCALE GENOMIC DNA]</scope>
    <source>
        <strain evidence="2 4">DCY85</strain>
        <strain evidence="1 3">DCY85-1</strain>
    </source>
</reference>
<proteinExistence type="predicted"/>
<dbReference type="RefSeq" id="WP_064271964.1">
    <property type="nucleotide sequence ID" value="NZ_LXJZ01000231.1"/>
</dbReference>
<protein>
    <recommendedName>
        <fullName evidence="5">Addiction module antitoxin</fullName>
    </recommendedName>
</protein>
<evidence type="ECO:0000313" key="1">
    <source>
        <dbReference type="EMBL" id="OAJ52514.1"/>
    </source>
</evidence>
<evidence type="ECO:0008006" key="5">
    <source>
        <dbReference type="Google" id="ProtNLM"/>
    </source>
</evidence>
<dbReference type="AlphaFoldDB" id="A0A1A9MYC5"/>
<keyword evidence="3" id="KW-1185">Reference proteome</keyword>
<dbReference type="Proteomes" id="UP000078116">
    <property type="component" value="Unassembled WGS sequence"/>
</dbReference>
<dbReference type="EMBL" id="LXJZ01000231">
    <property type="protein sequence ID" value="OAJ52514.1"/>
    <property type="molecule type" value="Genomic_DNA"/>
</dbReference>
<dbReference type="OrthoDB" id="9796370at2"/>
<evidence type="ECO:0000313" key="4">
    <source>
        <dbReference type="Proteomes" id="UP000078116"/>
    </source>
</evidence>
<evidence type="ECO:0000313" key="2">
    <source>
        <dbReference type="EMBL" id="OAJ52610.1"/>
    </source>
</evidence>
<dbReference type="Proteomes" id="UP000077961">
    <property type="component" value="Unassembled WGS sequence"/>
</dbReference>
<dbReference type="EMBL" id="LXKA01000371">
    <property type="protein sequence ID" value="OAJ52610.1"/>
    <property type="molecule type" value="Genomic_DNA"/>
</dbReference>
<comment type="caution">
    <text evidence="2">The sequence shown here is derived from an EMBL/GenBank/DDBJ whole genome shotgun (WGS) entry which is preliminary data.</text>
</comment>
<sequence>MATVKTEDLERFATAERGPTLLGELIRRLIYCWVPNRLATIGFHSGTANNLPGWDGHVQLRATEGEPAFNALWELSTQNATRSKIIRDVKKSFRREVPDGWDKSRTAYVAVTLRKLQDVRKLEREISSLPGNTWGRVYVIDAPALAQWIEKCPAVEAWCAEHLEIGTGVYGVSLETFWRNWSTQHRPPISTELVTAGRPVKAMDERFRPERGQTLTLLTDSAAETAGYLYAYLKQRGEREGAENALSNSLVVSSLDAAKILALQPVADTQLPVTVLLPPANEAAFILANAGHYVVNAIGYAVPSHKPVAIRRALRRDFAEALQQSMGMDAERAEQEARTCGASVSVWSVWNRHEGNALMNVPQWCEPGHLARTLPAVLASGWDERATEDKEILQTLSGVDYQTFVQEIGLHMRSDPPFLERVDSVLSVVAPTVAFALSAKRIPQPLLKTLEQCIETVFTKIDPTIVPAWDGPLTLPAEVMVQDHSSWLRDGLLETILRISAFKEVLDNEHIAYEYGGCQAFVDRVVGKIAMFRDEPRFFAALSSNLPTMAEAAPIPFVEALEQALQGSPVTLQPLFEDKGFFGPVLHTGLLSALECLAWEPTYLTRIAILLARLVEYEGDGRIVNRPSNSLRSIFLAWSPSTSATLSQRLDVLNRLAETFPTVAWRLALAILPRASDTSFPTQEPVWKDFGRSTRAPLTEEHRREAFLAYISFALSLSDSAPERQLILIDHYPMFSSEHRAMLRAQLTTTARAPNLAPSTREGILEGIRQLVARHRRFSNAVWAMPAVETDALEAVGREFRGSTVVEEVRWLFDEFLPDLADVESDINAASEKVKALRDQAFLKVLESGVDAVDDLFCKARHPYLVAQQAAESIQDTDGIFALLDRWFGRLSSRDERGVPVLCATRFALAGDDWMRQLSDATVSRGWPEWSLGLCLADMADSRTLIDSLKGKPPSAASRYWATRSQYLRSTDKPLNDEIAVALVAHGRAAELVNQSMKMLSTGIAIEVMNAALSQLAEKRESIPMLGYNVKETISWLRKQNDVSQEALDSMELRCLPLLLAELGEGEQLSFHRTMAQKPHEFIAVICAAYAPANPADEHADKDSPDPLEQANATIAWRVLRTWRTPPGLNATGEMQMPLLMEWITQARSLAEQSDRAAVADQYIGAVLLHSPPERDGRWPGDVVADALEKLGSRQIEDGLAMEVVNSRGVTTRGVLDGGALEEQLSGEWLLRAQALPERWQRAKQLCRKIAAAWRQMASEFDVEAAKRRLMS</sequence>
<accession>A0A1A9MYC5</accession>
<organism evidence="2 4">
    <name type="scientific">Paraburkholderia ginsengiterrae</name>
    <dbReference type="NCBI Taxonomy" id="1462993"/>
    <lineage>
        <taxon>Bacteria</taxon>
        <taxon>Pseudomonadati</taxon>
        <taxon>Pseudomonadota</taxon>
        <taxon>Betaproteobacteria</taxon>
        <taxon>Burkholderiales</taxon>
        <taxon>Burkholderiaceae</taxon>
        <taxon>Paraburkholderia</taxon>
    </lineage>
</organism>
<evidence type="ECO:0000313" key="3">
    <source>
        <dbReference type="Proteomes" id="UP000077961"/>
    </source>
</evidence>
<name>A0A1A9MYC5_9BURK</name>
<gene>
    <name evidence="1" type="ORF">A6V36_13995</name>
    <name evidence="2" type="ORF">A6V37_09205</name>
</gene>